<name>A0ABN2VXY1_9ACTN</name>
<dbReference type="Proteomes" id="UP001501480">
    <property type="component" value="Unassembled WGS sequence"/>
</dbReference>
<accession>A0ABN2VXY1</accession>
<feature type="transmembrane region" description="Helical" evidence="1">
    <location>
        <begin position="7"/>
        <end position="23"/>
    </location>
</feature>
<comment type="caution">
    <text evidence="2">The sequence shown here is derived from an EMBL/GenBank/DDBJ whole genome shotgun (WGS) entry which is preliminary data.</text>
</comment>
<evidence type="ECO:0000256" key="1">
    <source>
        <dbReference type="SAM" id="Phobius"/>
    </source>
</evidence>
<sequence length="85" mass="9448">MKPERSGPWVGVVGLVVMLWLVISTTLYAPWWGVLLHLAVLAGFIPVLVRWVRRHPASTPVVPLLALLAWFAVNAMGVSFFGWRA</sequence>
<proteinExistence type="predicted"/>
<feature type="transmembrane region" description="Helical" evidence="1">
    <location>
        <begin position="29"/>
        <end position="49"/>
    </location>
</feature>
<keyword evidence="1" id="KW-0812">Transmembrane</keyword>
<evidence type="ECO:0000313" key="3">
    <source>
        <dbReference type="Proteomes" id="UP001501480"/>
    </source>
</evidence>
<gene>
    <name evidence="2" type="ORF">GCM10009821_15550</name>
</gene>
<keyword evidence="3" id="KW-1185">Reference proteome</keyword>
<organism evidence="2 3">
    <name type="scientific">Aeromicrobium halocynthiae</name>
    <dbReference type="NCBI Taxonomy" id="560557"/>
    <lineage>
        <taxon>Bacteria</taxon>
        <taxon>Bacillati</taxon>
        <taxon>Actinomycetota</taxon>
        <taxon>Actinomycetes</taxon>
        <taxon>Propionibacteriales</taxon>
        <taxon>Nocardioidaceae</taxon>
        <taxon>Aeromicrobium</taxon>
    </lineage>
</organism>
<dbReference type="EMBL" id="BAAAPY010000004">
    <property type="protein sequence ID" value="GAA2076924.1"/>
    <property type="molecule type" value="Genomic_DNA"/>
</dbReference>
<reference evidence="2 3" key="1">
    <citation type="journal article" date="2019" name="Int. J. Syst. Evol. Microbiol.">
        <title>The Global Catalogue of Microorganisms (GCM) 10K type strain sequencing project: providing services to taxonomists for standard genome sequencing and annotation.</title>
        <authorList>
            <consortium name="The Broad Institute Genomics Platform"/>
            <consortium name="The Broad Institute Genome Sequencing Center for Infectious Disease"/>
            <person name="Wu L."/>
            <person name="Ma J."/>
        </authorList>
    </citation>
    <scope>NUCLEOTIDE SEQUENCE [LARGE SCALE GENOMIC DNA]</scope>
    <source>
        <strain evidence="2 3">JCM 15749</strain>
    </source>
</reference>
<keyword evidence="1" id="KW-0472">Membrane</keyword>
<evidence type="ECO:0000313" key="2">
    <source>
        <dbReference type="EMBL" id="GAA2076924.1"/>
    </source>
</evidence>
<dbReference type="RefSeq" id="WP_344326632.1">
    <property type="nucleotide sequence ID" value="NZ_BAAAPY010000004.1"/>
</dbReference>
<protein>
    <submittedName>
        <fullName evidence="2">Uncharacterized protein</fullName>
    </submittedName>
</protein>
<feature type="transmembrane region" description="Helical" evidence="1">
    <location>
        <begin position="61"/>
        <end position="83"/>
    </location>
</feature>
<keyword evidence="1" id="KW-1133">Transmembrane helix</keyword>